<evidence type="ECO:0000256" key="7">
    <source>
        <dbReference type="ARBA" id="ARBA00024867"/>
    </source>
</evidence>
<reference evidence="12" key="1">
    <citation type="submission" date="2023-02" db="EMBL/GenBank/DDBJ databases">
        <title>Gut commensal Christensenella minuta modulates host metabolism via a new class of secondary bile acids.</title>
        <authorList>
            <person name="Liu C."/>
        </authorList>
    </citation>
    <scope>NUCLEOTIDE SEQUENCE</scope>
    <source>
        <strain evidence="12">CA70</strain>
    </source>
</reference>
<dbReference type="PROSITE" id="PS51755">
    <property type="entry name" value="OMPR_PHOB"/>
    <property type="match status" value="1"/>
</dbReference>
<evidence type="ECO:0000256" key="6">
    <source>
        <dbReference type="ARBA" id="ARBA00023163"/>
    </source>
</evidence>
<dbReference type="GO" id="GO:0000156">
    <property type="term" value="F:phosphorelay response regulator activity"/>
    <property type="evidence" value="ECO:0007669"/>
    <property type="project" value="TreeGrafter"/>
</dbReference>
<feature type="domain" description="OmpR/PhoB-type" evidence="11">
    <location>
        <begin position="129"/>
        <end position="225"/>
    </location>
</feature>
<dbReference type="GO" id="GO:0005829">
    <property type="term" value="C:cytosol"/>
    <property type="evidence" value="ECO:0007669"/>
    <property type="project" value="TreeGrafter"/>
</dbReference>
<dbReference type="Pfam" id="PF00072">
    <property type="entry name" value="Response_reg"/>
    <property type="match status" value="1"/>
</dbReference>
<evidence type="ECO:0000256" key="3">
    <source>
        <dbReference type="ARBA" id="ARBA00023012"/>
    </source>
</evidence>
<evidence type="ECO:0000256" key="8">
    <source>
        <dbReference type="PROSITE-ProRule" id="PRU00169"/>
    </source>
</evidence>
<keyword evidence="3" id="KW-0902">Two-component regulatory system</keyword>
<dbReference type="SUPFAM" id="SSF52172">
    <property type="entry name" value="CheY-like"/>
    <property type="match status" value="1"/>
</dbReference>
<dbReference type="InterPro" id="IPR039420">
    <property type="entry name" value="WalR-like"/>
</dbReference>
<evidence type="ECO:0000313" key="12">
    <source>
        <dbReference type="EMBL" id="XCC62498.1"/>
    </source>
</evidence>
<dbReference type="Gene3D" id="6.10.250.690">
    <property type="match status" value="1"/>
</dbReference>
<dbReference type="GO" id="GO:0032993">
    <property type="term" value="C:protein-DNA complex"/>
    <property type="evidence" value="ECO:0007669"/>
    <property type="project" value="TreeGrafter"/>
</dbReference>
<dbReference type="Gene3D" id="3.40.50.2300">
    <property type="match status" value="1"/>
</dbReference>
<dbReference type="InterPro" id="IPR036388">
    <property type="entry name" value="WH-like_DNA-bd_sf"/>
</dbReference>
<proteinExistence type="predicted"/>
<dbReference type="InterPro" id="IPR001789">
    <property type="entry name" value="Sig_transdc_resp-reg_receiver"/>
</dbReference>
<dbReference type="EMBL" id="CP117826">
    <property type="protein sequence ID" value="XCC62498.1"/>
    <property type="molecule type" value="Genomic_DNA"/>
</dbReference>
<dbReference type="Pfam" id="PF00486">
    <property type="entry name" value="Trans_reg_C"/>
    <property type="match status" value="1"/>
</dbReference>
<dbReference type="GO" id="GO:0000976">
    <property type="term" value="F:transcription cis-regulatory region binding"/>
    <property type="evidence" value="ECO:0007669"/>
    <property type="project" value="TreeGrafter"/>
</dbReference>
<name>A0AAU8A8I7_9FIRM</name>
<evidence type="ECO:0000259" key="11">
    <source>
        <dbReference type="PROSITE" id="PS51755"/>
    </source>
</evidence>
<keyword evidence="6" id="KW-0804">Transcription</keyword>
<dbReference type="InterPro" id="IPR001867">
    <property type="entry name" value="OmpR/PhoB-type_DNA-bd"/>
</dbReference>
<keyword evidence="2 8" id="KW-0597">Phosphoprotein</keyword>
<dbReference type="RefSeq" id="WP_079547698.1">
    <property type="nucleotide sequence ID" value="NZ_CP117826.1"/>
</dbReference>
<dbReference type="PANTHER" id="PTHR48111:SF21">
    <property type="entry name" value="DNA-BINDING DUAL MASTER TRANSCRIPTIONAL REGULATOR RPAA"/>
    <property type="match status" value="1"/>
</dbReference>
<evidence type="ECO:0000259" key="10">
    <source>
        <dbReference type="PROSITE" id="PS50110"/>
    </source>
</evidence>
<feature type="DNA-binding region" description="OmpR/PhoB-type" evidence="9">
    <location>
        <begin position="129"/>
        <end position="225"/>
    </location>
</feature>
<organism evidence="12">
    <name type="scientific">Christensenella massiliensis</name>
    <dbReference type="NCBI Taxonomy" id="1805714"/>
    <lineage>
        <taxon>Bacteria</taxon>
        <taxon>Bacillati</taxon>
        <taxon>Bacillota</taxon>
        <taxon>Clostridia</taxon>
        <taxon>Christensenellales</taxon>
        <taxon>Christensenellaceae</taxon>
        <taxon>Christensenella</taxon>
    </lineage>
</organism>
<evidence type="ECO:0000256" key="4">
    <source>
        <dbReference type="ARBA" id="ARBA00023015"/>
    </source>
</evidence>
<evidence type="ECO:0000256" key="1">
    <source>
        <dbReference type="ARBA" id="ARBA00018672"/>
    </source>
</evidence>
<accession>A0AAU8A8I7</accession>
<evidence type="ECO:0000256" key="5">
    <source>
        <dbReference type="ARBA" id="ARBA00023125"/>
    </source>
</evidence>
<keyword evidence="4" id="KW-0805">Transcription regulation</keyword>
<dbReference type="AlphaFoldDB" id="A0AAU8A8I7"/>
<feature type="domain" description="Response regulatory" evidence="10">
    <location>
        <begin position="3"/>
        <end position="119"/>
    </location>
</feature>
<protein>
    <recommendedName>
        <fullName evidence="1">Stage 0 sporulation protein A homolog</fullName>
    </recommendedName>
</protein>
<dbReference type="CDD" id="cd00383">
    <property type="entry name" value="trans_reg_C"/>
    <property type="match status" value="1"/>
</dbReference>
<keyword evidence="5 9" id="KW-0238">DNA-binding</keyword>
<evidence type="ECO:0000256" key="2">
    <source>
        <dbReference type="ARBA" id="ARBA00022553"/>
    </source>
</evidence>
<feature type="modified residue" description="4-aspartylphosphate" evidence="8">
    <location>
        <position position="53"/>
    </location>
</feature>
<dbReference type="Gene3D" id="1.10.10.10">
    <property type="entry name" value="Winged helix-like DNA-binding domain superfamily/Winged helix DNA-binding domain"/>
    <property type="match status" value="1"/>
</dbReference>
<dbReference type="GO" id="GO:0006355">
    <property type="term" value="P:regulation of DNA-templated transcription"/>
    <property type="evidence" value="ECO:0007669"/>
    <property type="project" value="InterPro"/>
</dbReference>
<sequence length="225" mass="25439">MAYIAVVEDDASVRELIICTLKSAGFEVDAFERGEDLLARYEEMNVPDAVLLDIMLPGIDGFEVFRRLSSQGDFDVPVIFLTARTTEVDKVSGLNLGADDYITKPFGVLELIARVNAVIRRSKKTARPQQAIERGALRMDVSAHTLYVSGKKTELTYKEFEMLRYFMRNPGIVLTRDMLLGEIWGIDTDIETRTVDMHIKTLRQKIGSCGEYIKTVRGVGYRFEV</sequence>
<dbReference type="InterPro" id="IPR011006">
    <property type="entry name" value="CheY-like_superfamily"/>
</dbReference>
<evidence type="ECO:0000256" key="9">
    <source>
        <dbReference type="PROSITE-ProRule" id="PRU01091"/>
    </source>
</evidence>
<comment type="function">
    <text evidence="7">May play the central regulatory role in sporulation. It may be an element of the effector pathway responsible for the activation of sporulation genes in response to nutritional stress. Spo0A may act in concert with spo0H (a sigma factor) to control the expression of some genes that are critical to the sporulation process.</text>
</comment>
<dbReference type="SMART" id="SM00862">
    <property type="entry name" value="Trans_reg_C"/>
    <property type="match status" value="1"/>
</dbReference>
<dbReference type="PANTHER" id="PTHR48111">
    <property type="entry name" value="REGULATOR OF RPOS"/>
    <property type="match status" value="1"/>
</dbReference>
<gene>
    <name evidence="12" type="ORF">PUP29_00775</name>
</gene>
<dbReference type="PROSITE" id="PS50110">
    <property type="entry name" value="RESPONSE_REGULATORY"/>
    <property type="match status" value="1"/>
</dbReference>
<dbReference type="SMART" id="SM00448">
    <property type="entry name" value="REC"/>
    <property type="match status" value="1"/>
</dbReference>